<keyword evidence="2" id="KW-0677">Repeat</keyword>
<dbReference type="InterPro" id="IPR036772">
    <property type="entry name" value="SRCR-like_dom_sf"/>
</dbReference>
<dbReference type="SUPFAM" id="SSF56487">
    <property type="entry name" value="SRCR-like"/>
    <property type="match status" value="2"/>
</dbReference>
<evidence type="ECO:0000256" key="1">
    <source>
        <dbReference type="ARBA" id="ARBA00022729"/>
    </source>
</evidence>
<keyword evidence="3 5" id="KW-1015">Disulfide bond</keyword>
<feature type="region of interest" description="Disordered" evidence="6">
    <location>
        <begin position="64"/>
        <end position="126"/>
    </location>
</feature>
<evidence type="ECO:0000259" key="7">
    <source>
        <dbReference type="PROSITE" id="PS50287"/>
    </source>
</evidence>
<reference evidence="8 9" key="1">
    <citation type="journal article" date="2017" name="PLoS Biol.">
        <title>The sea cucumber genome provides insights into morphological evolution and visceral regeneration.</title>
        <authorList>
            <person name="Zhang X."/>
            <person name="Sun L."/>
            <person name="Yuan J."/>
            <person name="Sun Y."/>
            <person name="Gao Y."/>
            <person name="Zhang L."/>
            <person name="Li S."/>
            <person name="Dai H."/>
            <person name="Hamel J.F."/>
            <person name="Liu C."/>
            <person name="Yu Y."/>
            <person name="Liu S."/>
            <person name="Lin W."/>
            <person name="Guo K."/>
            <person name="Jin S."/>
            <person name="Xu P."/>
            <person name="Storey K.B."/>
            <person name="Huan P."/>
            <person name="Zhang T."/>
            <person name="Zhou Y."/>
            <person name="Zhang J."/>
            <person name="Lin C."/>
            <person name="Li X."/>
            <person name="Xing L."/>
            <person name="Huo D."/>
            <person name="Sun M."/>
            <person name="Wang L."/>
            <person name="Mercier A."/>
            <person name="Li F."/>
            <person name="Yang H."/>
            <person name="Xiang J."/>
        </authorList>
    </citation>
    <scope>NUCLEOTIDE SEQUENCE [LARGE SCALE GENOMIC DNA]</scope>
    <source>
        <strain evidence="8">Shaxun</strain>
        <tissue evidence="8">Muscle</tissue>
    </source>
</reference>
<dbReference type="FunFam" id="3.10.250.10:FF:000006">
    <property type="entry name" value="neurotrypsin isoform X2"/>
    <property type="match status" value="1"/>
</dbReference>
<dbReference type="STRING" id="307972.A0A2G8KSX1"/>
<evidence type="ECO:0000313" key="9">
    <source>
        <dbReference type="Proteomes" id="UP000230750"/>
    </source>
</evidence>
<organism evidence="8 9">
    <name type="scientific">Stichopus japonicus</name>
    <name type="common">Sea cucumber</name>
    <dbReference type="NCBI Taxonomy" id="307972"/>
    <lineage>
        <taxon>Eukaryota</taxon>
        <taxon>Metazoa</taxon>
        <taxon>Echinodermata</taxon>
        <taxon>Eleutherozoa</taxon>
        <taxon>Echinozoa</taxon>
        <taxon>Holothuroidea</taxon>
        <taxon>Aspidochirotacea</taxon>
        <taxon>Aspidochirotida</taxon>
        <taxon>Stichopodidae</taxon>
        <taxon>Apostichopus</taxon>
    </lineage>
</organism>
<dbReference type="GO" id="GO:0016020">
    <property type="term" value="C:membrane"/>
    <property type="evidence" value="ECO:0007669"/>
    <property type="project" value="InterPro"/>
</dbReference>
<dbReference type="Proteomes" id="UP000230750">
    <property type="component" value="Unassembled WGS sequence"/>
</dbReference>
<evidence type="ECO:0000256" key="4">
    <source>
        <dbReference type="ARBA" id="ARBA00023180"/>
    </source>
</evidence>
<comment type="caution">
    <text evidence="5">Lacks conserved residue(s) required for the propagation of feature annotation.</text>
</comment>
<feature type="disulfide bond" evidence="5">
    <location>
        <begin position="258"/>
        <end position="322"/>
    </location>
</feature>
<name>A0A2G8KSX1_STIJA</name>
<gene>
    <name evidence="8" type="ORF">BSL78_12110</name>
</gene>
<dbReference type="PRINTS" id="PR00258">
    <property type="entry name" value="SPERACTRCPTR"/>
</dbReference>
<dbReference type="PANTHER" id="PTHR48071">
    <property type="entry name" value="SRCR DOMAIN-CONTAINING PROTEIN"/>
    <property type="match status" value="1"/>
</dbReference>
<comment type="caution">
    <text evidence="8">The sequence shown here is derived from an EMBL/GenBank/DDBJ whole genome shotgun (WGS) entry which is preliminary data.</text>
</comment>
<feature type="disulfide bond" evidence="5">
    <location>
        <begin position="302"/>
        <end position="312"/>
    </location>
</feature>
<dbReference type="PROSITE" id="PS50287">
    <property type="entry name" value="SRCR_2"/>
    <property type="match status" value="2"/>
</dbReference>
<feature type="compositionally biased region" description="Low complexity" evidence="6">
    <location>
        <begin position="64"/>
        <end position="124"/>
    </location>
</feature>
<accession>A0A2G8KSX1</accession>
<dbReference type="FunFam" id="3.10.250.10:FF:000011">
    <property type="entry name" value="Scavenger receptor class A member 5"/>
    <property type="match status" value="1"/>
</dbReference>
<dbReference type="PROSITE" id="PS00420">
    <property type="entry name" value="SRCR_1"/>
    <property type="match status" value="2"/>
</dbReference>
<evidence type="ECO:0000313" key="8">
    <source>
        <dbReference type="EMBL" id="PIK51030.1"/>
    </source>
</evidence>
<evidence type="ECO:0000256" key="3">
    <source>
        <dbReference type="ARBA" id="ARBA00023157"/>
    </source>
</evidence>
<proteinExistence type="predicted"/>
<feature type="domain" description="SRCR" evidence="7">
    <location>
        <begin position="131"/>
        <end position="229"/>
    </location>
</feature>
<evidence type="ECO:0000256" key="5">
    <source>
        <dbReference type="PROSITE-ProRule" id="PRU00196"/>
    </source>
</evidence>
<dbReference type="SMART" id="SM00202">
    <property type="entry name" value="SR"/>
    <property type="match status" value="2"/>
</dbReference>
<sequence length="372" mass="39229">MFTLFNCTQRHQCRFCHNGALSVTTTDSATTAHSVSTADGVTTAHSTTTAHSVLTTDSVTTADSATTAHSVSTTDSVTTADSATTAHSVSTADSVTTADSSTTAHSVSTADSVTTADSSTTAHSGGDIEDIRLVSGSTPQVGRVEVLYNGVWGTVCDDRWGIVDALVACRQLGYDTASGYLTNVIPGSGPIWMDEVDCLGNENSLSECAHAGFGNHDCSHSEDVGIACEGVDVRLVGGSTQYEGRVEVLYDNQWGTVCDDYWDMSDATVVCRQLGYQGAISAPRSAYFGQGFGPIWMDDVDCVGNETSIDQCYFDGFGSHNCGHNEDAGVQCIVDSNPVQTTTDSYHIQTTASTLKCTLVLFVHPNRINVRG</sequence>
<dbReference type="AlphaFoldDB" id="A0A2G8KSX1"/>
<keyword evidence="4" id="KW-0325">Glycoprotein</keyword>
<dbReference type="OrthoDB" id="536948at2759"/>
<dbReference type="EMBL" id="MRZV01000394">
    <property type="protein sequence ID" value="PIK51030.1"/>
    <property type="molecule type" value="Genomic_DNA"/>
</dbReference>
<keyword evidence="1" id="KW-0732">Signal</keyword>
<protein>
    <submittedName>
        <fullName evidence="8">Putative deleted in malignant brain tumors 1 protein-like isoform X3</fullName>
    </submittedName>
</protein>
<feature type="disulfide bond" evidence="5">
    <location>
        <begin position="198"/>
        <end position="208"/>
    </location>
</feature>
<evidence type="ECO:0000256" key="6">
    <source>
        <dbReference type="SAM" id="MobiDB-lite"/>
    </source>
</evidence>
<evidence type="ECO:0000256" key="2">
    <source>
        <dbReference type="ARBA" id="ARBA00022737"/>
    </source>
</evidence>
<feature type="disulfide bond" evidence="5">
    <location>
        <begin position="271"/>
        <end position="332"/>
    </location>
</feature>
<feature type="domain" description="SRCR" evidence="7">
    <location>
        <begin position="233"/>
        <end position="333"/>
    </location>
</feature>
<dbReference type="PANTHER" id="PTHR48071:SF18">
    <property type="entry name" value="DELETED IN MALIGNANT BRAIN TUMORS 1 PROTEIN-RELATED"/>
    <property type="match status" value="1"/>
</dbReference>
<keyword evidence="9" id="KW-1185">Reference proteome</keyword>
<dbReference type="Gene3D" id="3.10.250.10">
    <property type="entry name" value="SRCR-like domain"/>
    <property type="match status" value="2"/>
</dbReference>
<dbReference type="InterPro" id="IPR001190">
    <property type="entry name" value="SRCR"/>
</dbReference>
<dbReference type="Pfam" id="PF00530">
    <property type="entry name" value="SRCR"/>
    <property type="match status" value="2"/>
</dbReference>